<dbReference type="VEuPathDB" id="TriTrypDB:LpyrH10_26_1280"/>
<evidence type="ECO:0000313" key="2">
    <source>
        <dbReference type="EMBL" id="KPA75171.1"/>
    </source>
</evidence>
<name>A0A0N1J4C3_LEPPY</name>
<evidence type="ECO:0000256" key="1">
    <source>
        <dbReference type="SAM" id="Phobius"/>
    </source>
</evidence>
<proteinExistence type="predicted"/>
<sequence>MPSSFTWQSTFCSSSRTCQLQFCLSCFSFHFSSYEAQGDIRRTFLSVCSVCVCVCVYELWGVFSAFVNASSWSSVSFVTSILLTPVVVVSFFFLLCLWCAG</sequence>
<feature type="transmembrane region" description="Helical" evidence="1">
    <location>
        <begin position="75"/>
        <end position="100"/>
    </location>
</feature>
<reference evidence="2 3" key="1">
    <citation type="submission" date="2015-07" db="EMBL/GenBank/DDBJ databases">
        <title>High-quality genome of monoxenous trypanosomatid Leptomonas pyrrhocoris.</title>
        <authorList>
            <person name="Flegontov P."/>
            <person name="Butenko A."/>
            <person name="Firsov S."/>
            <person name="Vlcek C."/>
            <person name="Logacheva M.D."/>
            <person name="Field M."/>
            <person name="Filatov D."/>
            <person name="Flegontova O."/>
            <person name="Gerasimov E."/>
            <person name="Jackson A.P."/>
            <person name="Kelly S."/>
            <person name="Opperdoes F."/>
            <person name="O'Reilly A."/>
            <person name="Votypka J."/>
            <person name="Yurchenko V."/>
            <person name="Lukes J."/>
        </authorList>
    </citation>
    <scope>NUCLEOTIDE SEQUENCE [LARGE SCALE GENOMIC DNA]</scope>
    <source>
        <strain evidence="2">H10</strain>
    </source>
</reference>
<dbReference type="RefSeq" id="XP_015653610.1">
    <property type="nucleotide sequence ID" value="XM_015807952.1"/>
</dbReference>
<comment type="caution">
    <text evidence="2">The sequence shown here is derived from an EMBL/GenBank/DDBJ whole genome shotgun (WGS) entry which is preliminary data.</text>
</comment>
<dbReference type="Proteomes" id="UP000037923">
    <property type="component" value="Unassembled WGS sequence"/>
</dbReference>
<protein>
    <recommendedName>
        <fullName evidence="4">Transmembrane protein</fullName>
    </recommendedName>
</protein>
<organism evidence="2 3">
    <name type="scientific">Leptomonas pyrrhocoris</name>
    <name type="common">Firebug parasite</name>
    <dbReference type="NCBI Taxonomy" id="157538"/>
    <lineage>
        <taxon>Eukaryota</taxon>
        <taxon>Discoba</taxon>
        <taxon>Euglenozoa</taxon>
        <taxon>Kinetoplastea</taxon>
        <taxon>Metakinetoplastina</taxon>
        <taxon>Trypanosomatida</taxon>
        <taxon>Trypanosomatidae</taxon>
        <taxon>Leishmaniinae</taxon>
        <taxon>Leptomonas</taxon>
    </lineage>
</organism>
<feature type="transmembrane region" description="Helical" evidence="1">
    <location>
        <begin position="43"/>
        <end position="63"/>
    </location>
</feature>
<accession>A0A0N1J4C3</accession>
<keyword evidence="1" id="KW-0812">Transmembrane</keyword>
<dbReference type="EMBL" id="LGTL01000026">
    <property type="protein sequence ID" value="KPA75171.1"/>
    <property type="molecule type" value="Genomic_DNA"/>
</dbReference>
<evidence type="ECO:0000313" key="3">
    <source>
        <dbReference type="Proteomes" id="UP000037923"/>
    </source>
</evidence>
<keyword evidence="1" id="KW-0472">Membrane</keyword>
<dbReference type="AlphaFoldDB" id="A0A0N1J4C3"/>
<keyword evidence="1" id="KW-1133">Transmembrane helix</keyword>
<keyword evidence="3" id="KW-1185">Reference proteome</keyword>
<evidence type="ECO:0008006" key="4">
    <source>
        <dbReference type="Google" id="ProtNLM"/>
    </source>
</evidence>
<gene>
    <name evidence="2" type="ORF">ABB37_08833</name>
</gene>
<dbReference type="GeneID" id="26909116"/>